<dbReference type="GO" id="GO:0016705">
    <property type="term" value="F:oxidoreductase activity, acting on paired donors, with incorporation or reduction of molecular oxygen"/>
    <property type="evidence" value="ECO:0007669"/>
    <property type="project" value="InterPro"/>
</dbReference>
<dbReference type="Proteomes" id="UP001059380">
    <property type="component" value="Chromosome"/>
</dbReference>
<dbReference type="RefSeq" id="WP_260790666.1">
    <property type="nucleotide sequence ID" value="NZ_CP093313.1"/>
</dbReference>
<dbReference type="PROSITE" id="PS00086">
    <property type="entry name" value="CYTOCHROME_P450"/>
    <property type="match status" value="1"/>
</dbReference>
<dbReference type="Gene3D" id="1.10.630.10">
    <property type="entry name" value="Cytochrome P450"/>
    <property type="match status" value="1"/>
</dbReference>
<evidence type="ECO:0000256" key="3">
    <source>
        <dbReference type="ARBA" id="ARBA00022723"/>
    </source>
</evidence>
<dbReference type="Pfam" id="PF00067">
    <property type="entry name" value="p450"/>
    <property type="match status" value="1"/>
</dbReference>
<dbReference type="InterPro" id="IPR001128">
    <property type="entry name" value="Cyt_P450"/>
</dbReference>
<keyword evidence="3 7" id="KW-0479">Metal-binding</keyword>
<keyword evidence="4 8" id="KW-0560">Oxidoreductase</keyword>
<dbReference type="GO" id="GO:0004497">
    <property type="term" value="F:monooxygenase activity"/>
    <property type="evidence" value="ECO:0007669"/>
    <property type="project" value="UniProtKB-KW"/>
</dbReference>
<dbReference type="CDD" id="cd20620">
    <property type="entry name" value="CYP132-like"/>
    <property type="match status" value="1"/>
</dbReference>
<dbReference type="InterPro" id="IPR017972">
    <property type="entry name" value="Cyt_P450_CS"/>
</dbReference>
<organism evidence="9 10">
    <name type="scientific">Occallatibacter riparius</name>
    <dbReference type="NCBI Taxonomy" id="1002689"/>
    <lineage>
        <taxon>Bacteria</taxon>
        <taxon>Pseudomonadati</taxon>
        <taxon>Acidobacteriota</taxon>
        <taxon>Terriglobia</taxon>
        <taxon>Terriglobales</taxon>
        <taxon>Acidobacteriaceae</taxon>
        <taxon>Occallatibacter</taxon>
    </lineage>
</organism>
<dbReference type="PRINTS" id="PR00385">
    <property type="entry name" value="P450"/>
</dbReference>
<accession>A0A9J7BG96</accession>
<name>A0A9J7BG96_9BACT</name>
<evidence type="ECO:0000256" key="4">
    <source>
        <dbReference type="ARBA" id="ARBA00023002"/>
    </source>
</evidence>
<dbReference type="PANTHER" id="PTHR24291">
    <property type="entry name" value="CYTOCHROME P450 FAMILY 4"/>
    <property type="match status" value="1"/>
</dbReference>
<evidence type="ECO:0000256" key="7">
    <source>
        <dbReference type="PIRSR" id="PIRSR602401-1"/>
    </source>
</evidence>
<feature type="binding site" description="axial binding residue" evidence="7">
    <location>
        <position position="410"/>
    </location>
    <ligand>
        <name>heme</name>
        <dbReference type="ChEBI" id="CHEBI:30413"/>
    </ligand>
    <ligandPart>
        <name>Fe</name>
        <dbReference type="ChEBI" id="CHEBI:18248"/>
    </ligandPart>
</feature>
<protein>
    <submittedName>
        <fullName evidence="9">Cytochrome P450</fullName>
    </submittedName>
</protein>
<dbReference type="InterPro" id="IPR050196">
    <property type="entry name" value="Cytochrome_P450_Monoox"/>
</dbReference>
<dbReference type="AlphaFoldDB" id="A0A9J7BG96"/>
<evidence type="ECO:0000256" key="8">
    <source>
        <dbReference type="RuleBase" id="RU000461"/>
    </source>
</evidence>
<keyword evidence="10" id="KW-1185">Reference proteome</keyword>
<keyword evidence="2 7" id="KW-0349">Heme</keyword>
<dbReference type="PANTHER" id="PTHR24291:SF50">
    <property type="entry name" value="BIFUNCTIONAL ALBAFLAVENONE MONOOXYGENASE_TERPENE SYNTHASE"/>
    <property type="match status" value="1"/>
</dbReference>
<dbReference type="InterPro" id="IPR002401">
    <property type="entry name" value="Cyt_P450_E_grp-I"/>
</dbReference>
<gene>
    <name evidence="9" type="ORF">MOP44_14395</name>
</gene>
<evidence type="ECO:0000256" key="1">
    <source>
        <dbReference type="ARBA" id="ARBA00010617"/>
    </source>
</evidence>
<reference evidence="9" key="1">
    <citation type="submission" date="2021-04" db="EMBL/GenBank/DDBJ databases">
        <title>Phylogenetic analysis of Acidobacteriaceae.</title>
        <authorList>
            <person name="Qiu L."/>
            <person name="Zhang Q."/>
        </authorList>
    </citation>
    <scope>NUCLEOTIDE SEQUENCE</scope>
    <source>
        <strain evidence="9">DSM 25168</strain>
    </source>
</reference>
<evidence type="ECO:0000256" key="6">
    <source>
        <dbReference type="ARBA" id="ARBA00023033"/>
    </source>
</evidence>
<evidence type="ECO:0000256" key="2">
    <source>
        <dbReference type="ARBA" id="ARBA00022617"/>
    </source>
</evidence>
<dbReference type="SUPFAM" id="SSF48264">
    <property type="entry name" value="Cytochrome P450"/>
    <property type="match status" value="1"/>
</dbReference>
<dbReference type="GO" id="GO:0005506">
    <property type="term" value="F:iron ion binding"/>
    <property type="evidence" value="ECO:0007669"/>
    <property type="project" value="InterPro"/>
</dbReference>
<evidence type="ECO:0000313" key="9">
    <source>
        <dbReference type="EMBL" id="UWZ81775.1"/>
    </source>
</evidence>
<dbReference type="InterPro" id="IPR036396">
    <property type="entry name" value="Cyt_P450_sf"/>
</dbReference>
<keyword evidence="6 8" id="KW-0503">Monooxygenase</keyword>
<dbReference type="GO" id="GO:0020037">
    <property type="term" value="F:heme binding"/>
    <property type="evidence" value="ECO:0007669"/>
    <property type="project" value="InterPro"/>
</dbReference>
<sequence>MSVIISPNAAPPVLAGPTPPQQRLPLFQYLRIVRRNFIEALDEGMYQAPIIQQRSAVSRSFIVNDPAGVRRVLLENAANYPKAPVEHRILGPAMGNGLILSDGETWRAHRRIMAPAFDHRTNERYAPVMVDAARKTAARWAALQPGAIVEVQHAMMELTLDIIARSMFAADSDSIVSIIREGSDRYQEVMMVGLLEFVPAIGPLWSAWKGLRGRAIMRDFDRAMFDLIGARMKTGANANGDLLDRLISSRDEESGSGMSAREVRDQVLTIFVAGHETTALSLMWTWYLLSMHPEHEARMHAELDAVLGGREPAWPDVGKLVYTRMILQESMRLYPAVHTLAFRTALKDDVLCGMPVPKGSLVTIIPWLIHRHRKLWENPDRFDPERFTPESIARRERLAYLPFGFGPRICIGASFAMTEAVLILATLAQRFRLRVAPGCSVEPHAVFTLHAKNGMQMTVEPRG</sequence>
<dbReference type="EMBL" id="CP093313">
    <property type="protein sequence ID" value="UWZ81775.1"/>
    <property type="molecule type" value="Genomic_DNA"/>
</dbReference>
<evidence type="ECO:0000256" key="5">
    <source>
        <dbReference type="ARBA" id="ARBA00023004"/>
    </source>
</evidence>
<evidence type="ECO:0000313" key="10">
    <source>
        <dbReference type="Proteomes" id="UP001059380"/>
    </source>
</evidence>
<comment type="similarity">
    <text evidence="1 8">Belongs to the cytochrome P450 family.</text>
</comment>
<keyword evidence="5 7" id="KW-0408">Iron</keyword>
<proteinExistence type="inferred from homology"/>
<comment type="cofactor">
    <cofactor evidence="7">
        <name>heme</name>
        <dbReference type="ChEBI" id="CHEBI:30413"/>
    </cofactor>
</comment>
<dbReference type="KEGG" id="orp:MOP44_14395"/>
<dbReference type="PRINTS" id="PR00463">
    <property type="entry name" value="EP450I"/>
</dbReference>